<sequence length="428" mass="47130">MTQNALSPRETPNFFQLSLLRSAPGAIFRQESFWGAEEKTKGAKVFRGGDAGRCQEQVFRLGGWGGGEVWAGGRRGRAVRAPHLLCASRLLRLLHRASAAQHRGEPRKGAEGGRRGRLRLARLRGGAAGGPGSFHVAGGALYERAGSPAGEGRGGTGERRLQQLGEEPAAIGSPFPGHGVWPPAGPQRPAKLQGEKSPKNINDTLKELFGIIPADGDPLQERGTLTCRRCAVVGNSGNLRQSQYGQEIDSHDFVLRMNRAPTVGYESDVGSKTTHHFVYPESYKELAENVSMILIPFKTLDLRWIVTALTTGTINFTYVPVPRKIKVKKEKILVYNPSFMKYVYENWLQNHGRYPSTGLLSVIFALHVCDEVNVYGFGADSKGHWHHYWENNALAGAFRQTGVHDGDFEFNITLTLASIEKIKFFKGR</sequence>
<evidence type="ECO:0000256" key="12">
    <source>
        <dbReference type="ARBA" id="ARBA00023136"/>
    </source>
</evidence>
<evidence type="ECO:0000256" key="18">
    <source>
        <dbReference type="ARBA" id="ARBA00041997"/>
    </source>
</evidence>
<keyword evidence="25" id="KW-1185">Reference proteome</keyword>
<keyword evidence="7" id="KW-0808">Transferase</keyword>
<dbReference type="InterPro" id="IPR038578">
    <property type="entry name" value="GT29-like_sf"/>
</dbReference>
<evidence type="ECO:0000256" key="6">
    <source>
        <dbReference type="ARBA" id="ARBA00022676"/>
    </source>
</evidence>
<evidence type="ECO:0000256" key="19">
    <source>
        <dbReference type="ARBA" id="ARBA00042022"/>
    </source>
</evidence>
<evidence type="ECO:0000256" key="2">
    <source>
        <dbReference type="ARBA" id="ARBA00004613"/>
    </source>
</evidence>
<evidence type="ECO:0000256" key="11">
    <source>
        <dbReference type="ARBA" id="ARBA00023034"/>
    </source>
</evidence>
<evidence type="ECO:0000256" key="4">
    <source>
        <dbReference type="ARBA" id="ARBA00006003"/>
    </source>
</evidence>
<dbReference type="GO" id="GO:0097503">
    <property type="term" value="P:sialylation"/>
    <property type="evidence" value="ECO:0007669"/>
    <property type="project" value="TreeGrafter"/>
</dbReference>
<accession>A0A8C3BFN5</accession>
<comment type="similarity">
    <text evidence="4">Belongs to the glycosyltransferase 29 family.</text>
</comment>
<keyword evidence="14" id="KW-0325">Glycoprotein</keyword>
<reference evidence="24" key="3">
    <citation type="submission" date="2025-09" db="UniProtKB">
        <authorList>
            <consortium name="Ensembl"/>
        </authorList>
    </citation>
    <scope>IDENTIFICATION</scope>
</reference>
<reference evidence="24" key="1">
    <citation type="submission" date="2018-09" db="EMBL/GenBank/DDBJ databases">
        <title>Common duck and Muscovy duck high density SNP chip.</title>
        <authorList>
            <person name="Vignal A."/>
            <person name="Thebault N."/>
            <person name="Warren W.C."/>
        </authorList>
    </citation>
    <scope>NUCLEOTIDE SEQUENCE [LARGE SCALE GENOMIC DNA]</scope>
</reference>
<dbReference type="GO" id="GO:0003836">
    <property type="term" value="F:beta-galactoside (CMP) alpha-2,3-sialyltransferase activity"/>
    <property type="evidence" value="ECO:0007669"/>
    <property type="project" value="UniProtKB-EC"/>
</dbReference>
<keyword evidence="8" id="KW-0812">Transmembrane</keyword>
<dbReference type="InterPro" id="IPR001675">
    <property type="entry name" value="Glyco_trans_29"/>
</dbReference>
<dbReference type="Proteomes" id="UP000694556">
    <property type="component" value="Chromosome 2"/>
</dbReference>
<proteinExistence type="inferred from homology"/>
<keyword evidence="13" id="KW-1015">Disulfide bond</keyword>
<dbReference type="EC" id="2.4.3.4" evidence="15"/>
<evidence type="ECO:0000256" key="10">
    <source>
        <dbReference type="ARBA" id="ARBA00022989"/>
    </source>
</evidence>
<name>A0A8C3BFN5_CAIMO</name>
<evidence type="ECO:0000256" key="15">
    <source>
        <dbReference type="ARBA" id="ARBA00039107"/>
    </source>
</evidence>
<dbReference type="InterPro" id="IPR051757">
    <property type="entry name" value="Beta-gal_alpha2-3_sialyltrans"/>
</dbReference>
<organism evidence="24 25">
    <name type="scientific">Cairina moschata</name>
    <name type="common">Muscovy duck</name>
    <dbReference type="NCBI Taxonomy" id="8855"/>
    <lineage>
        <taxon>Eukaryota</taxon>
        <taxon>Metazoa</taxon>
        <taxon>Chordata</taxon>
        <taxon>Craniata</taxon>
        <taxon>Vertebrata</taxon>
        <taxon>Euteleostomi</taxon>
        <taxon>Archelosauria</taxon>
        <taxon>Archosauria</taxon>
        <taxon>Dinosauria</taxon>
        <taxon>Saurischia</taxon>
        <taxon>Theropoda</taxon>
        <taxon>Coelurosauria</taxon>
        <taxon>Aves</taxon>
        <taxon>Neognathae</taxon>
        <taxon>Galloanserae</taxon>
        <taxon>Anseriformes</taxon>
        <taxon>Anatidae</taxon>
        <taxon>Anatinae</taxon>
        <taxon>Cairina</taxon>
    </lineage>
</organism>
<evidence type="ECO:0000256" key="17">
    <source>
        <dbReference type="ARBA" id="ARBA00041507"/>
    </source>
</evidence>
<dbReference type="Gene3D" id="3.90.1480.20">
    <property type="entry name" value="Glycosyl transferase family 29"/>
    <property type="match status" value="1"/>
</dbReference>
<evidence type="ECO:0000256" key="21">
    <source>
        <dbReference type="ARBA" id="ARBA00042682"/>
    </source>
</evidence>
<evidence type="ECO:0000256" key="22">
    <source>
        <dbReference type="ARBA" id="ARBA00042991"/>
    </source>
</evidence>
<feature type="region of interest" description="Disordered" evidence="23">
    <location>
        <begin position="168"/>
        <end position="198"/>
    </location>
</feature>
<evidence type="ECO:0000256" key="9">
    <source>
        <dbReference type="ARBA" id="ARBA00022968"/>
    </source>
</evidence>
<evidence type="ECO:0000256" key="7">
    <source>
        <dbReference type="ARBA" id="ARBA00022679"/>
    </source>
</evidence>
<evidence type="ECO:0000256" key="3">
    <source>
        <dbReference type="ARBA" id="ARBA00004922"/>
    </source>
</evidence>
<comment type="pathway">
    <text evidence="3">Protein modification; protein glycosylation.</text>
</comment>
<evidence type="ECO:0000313" key="24">
    <source>
        <dbReference type="Ensembl" id="ENSCMMP00000004661.1"/>
    </source>
</evidence>
<dbReference type="Pfam" id="PF00777">
    <property type="entry name" value="Glyco_transf_29"/>
    <property type="match status" value="1"/>
</dbReference>
<evidence type="ECO:0000256" key="13">
    <source>
        <dbReference type="ARBA" id="ARBA00023157"/>
    </source>
</evidence>
<dbReference type="FunFam" id="3.90.1480.20:FF:000034">
    <property type="entry name" value="CMP-N-acetylneuraminate-beta-galactosamide-alpha-2,3-sialyltransferase 1"/>
    <property type="match status" value="1"/>
</dbReference>
<dbReference type="GO" id="GO:0032580">
    <property type="term" value="C:Golgi cisterna membrane"/>
    <property type="evidence" value="ECO:0007669"/>
    <property type="project" value="UniProtKB-SubCell"/>
</dbReference>
<dbReference type="AlphaFoldDB" id="A0A8C3BFN5"/>
<evidence type="ECO:0000256" key="16">
    <source>
        <dbReference type="ARBA" id="ARBA00040101"/>
    </source>
</evidence>
<keyword evidence="9" id="KW-0735">Signal-anchor</keyword>
<evidence type="ECO:0000256" key="14">
    <source>
        <dbReference type="ARBA" id="ARBA00023180"/>
    </source>
</evidence>
<dbReference type="PANTHER" id="PTHR46032">
    <property type="entry name" value="ALPHA-2,3-SIALYLTRANSFERASE ST3GAL I ISOFORM X1"/>
    <property type="match status" value="1"/>
</dbReference>
<comment type="subcellular location">
    <subcellularLocation>
        <location evidence="1">Golgi apparatus</location>
        <location evidence="1">Golgi stack membrane</location>
        <topology evidence="1">Single-pass type II membrane protein</topology>
    </subcellularLocation>
    <subcellularLocation>
        <location evidence="2">Secreted</location>
    </subcellularLocation>
</comment>
<evidence type="ECO:0000256" key="8">
    <source>
        <dbReference type="ARBA" id="ARBA00022692"/>
    </source>
</evidence>
<keyword evidence="5" id="KW-0964">Secreted</keyword>
<evidence type="ECO:0000256" key="23">
    <source>
        <dbReference type="SAM" id="MobiDB-lite"/>
    </source>
</evidence>
<keyword evidence="6" id="KW-0328">Glycosyltransferase</keyword>
<dbReference type="PANTHER" id="PTHR46032:SF6">
    <property type="entry name" value="CMP-N-ACETYLNEURAMINATE-BETA-GALACTOSAMIDE-ALPHA-2,3-SIALYLTRANSFERASE 1"/>
    <property type="match status" value="1"/>
</dbReference>
<evidence type="ECO:0000313" key="25">
    <source>
        <dbReference type="Proteomes" id="UP000694556"/>
    </source>
</evidence>
<keyword evidence="12" id="KW-0472">Membrane</keyword>
<dbReference type="Ensembl" id="ENSCMMT00000005197.1">
    <property type="protein sequence ID" value="ENSCMMP00000004661.1"/>
    <property type="gene ID" value="ENSCMMG00000002920.1"/>
</dbReference>
<evidence type="ECO:0000256" key="1">
    <source>
        <dbReference type="ARBA" id="ARBA00004447"/>
    </source>
</evidence>
<keyword evidence="10" id="KW-1133">Transmembrane helix</keyword>
<evidence type="ECO:0000256" key="5">
    <source>
        <dbReference type="ARBA" id="ARBA00022525"/>
    </source>
</evidence>
<protein>
    <recommendedName>
        <fullName evidence="16">CMP-N-acetylneuraminate-beta-galactosamide-alpha-2,3-sialyltransferase 1</fullName>
        <ecNumber evidence="15">2.4.3.4</ecNumber>
    </recommendedName>
    <alternativeName>
        <fullName evidence="22">Gal-NAc6S</fullName>
    </alternativeName>
    <alternativeName>
        <fullName evidence="20">Gal-beta-1,3-GalNAc-alpha-2,3-sialyltransferase</fullName>
    </alternativeName>
    <alternativeName>
        <fullName evidence="18">ST3Gal I</fullName>
    </alternativeName>
    <alternativeName>
        <fullName evidence="19">ST3GalA.1</fullName>
    </alternativeName>
    <alternativeName>
        <fullName evidence="17">ST3O</fullName>
    </alternativeName>
    <alternativeName>
        <fullName evidence="21">Sialyltransferase 4A</fullName>
    </alternativeName>
</protein>
<evidence type="ECO:0000256" key="20">
    <source>
        <dbReference type="ARBA" id="ARBA00042448"/>
    </source>
</evidence>
<dbReference type="GO" id="GO:0005576">
    <property type="term" value="C:extracellular region"/>
    <property type="evidence" value="ECO:0007669"/>
    <property type="project" value="UniProtKB-SubCell"/>
</dbReference>
<reference evidence="24" key="2">
    <citation type="submission" date="2025-08" db="UniProtKB">
        <authorList>
            <consortium name="Ensembl"/>
        </authorList>
    </citation>
    <scope>IDENTIFICATION</scope>
</reference>
<keyword evidence="11" id="KW-0333">Golgi apparatus</keyword>